<organism evidence="2 3">
    <name type="scientific">Pseudoxanthomonas japonensis</name>
    <dbReference type="NCBI Taxonomy" id="69284"/>
    <lineage>
        <taxon>Bacteria</taxon>
        <taxon>Pseudomonadati</taxon>
        <taxon>Pseudomonadota</taxon>
        <taxon>Gammaproteobacteria</taxon>
        <taxon>Lysobacterales</taxon>
        <taxon>Lysobacteraceae</taxon>
        <taxon>Pseudoxanthomonas</taxon>
    </lineage>
</organism>
<gene>
    <name evidence="2" type="ORF">CSC78_10740</name>
</gene>
<evidence type="ECO:0000313" key="2">
    <source>
        <dbReference type="EMBL" id="KAF1725012.1"/>
    </source>
</evidence>
<feature type="compositionally biased region" description="Basic and acidic residues" evidence="1">
    <location>
        <begin position="31"/>
        <end position="41"/>
    </location>
</feature>
<dbReference type="Proteomes" id="UP000781710">
    <property type="component" value="Unassembled WGS sequence"/>
</dbReference>
<reference evidence="2 3" key="1">
    <citation type="submission" date="2017-10" db="EMBL/GenBank/DDBJ databases">
        <title>Whole genome sequencing of members of genus Pseudoxanthomonas.</title>
        <authorList>
            <person name="Kumar S."/>
            <person name="Bansal K."/>
            <person name="Kaur A."/>
            <person name="Patil P."/>
            <person name="Sharma S."/>
            <person name="Patil P.B."/>
        </authorList>
    </citation>
    <scope>NUCLEOTIDE SEQUENCE [LARGE SCALE GENOMIC DNA]</scope>
    <source>
        <strain evidence="2 3">DSM 17109</strain>
    </source>
</reference>
<accession>A0ABQ6ZGW9</accession>
<proteinExistence type="predicted"/>
<evidence type="ECO:0000256" key="1">
    <source>
        <dbReference type="SAM" id="MobiDB-lite"/>
    </source>
</evidence>
<dbReference type="RefSeq" id="WP_162337872.1">
    <property type="nucleotide sequence ID" value="NZ_JBHSRQ010000011.1"/>
</dbReference>
<dbReference type="EMBL" id="PDWW01000013">
    <property type="protein sequence ID" value="KAF1725012.1"/>
    <property type="molecule type" value="Genomic_DNA"/>
</dbReference>
<protein>
    <submittedName>
        <fullName evidence="2">Uncharacterized protein</fullName>
    </submittedName>
</protein>
<name>A0ABQ6ZGW9_9GAMM</name>
<comment type="caution">
    <text evidence="2">The sequence shown here is derived from an EMBL/GenBank/DDBJ whole genome shotgun (WGS) entry which is preliminary data.</text>
</comment>
<sequence>MSSDNEVLENRAKEYLNAVENPGPPPAWQIEDEKRREESQRKHAKNLASWKLFWRELNNDPESAFSESRIDNTSWNLWRAMEKDAQDRSFSGWNPGFIERVFDKGMADRFRVALAAAWRKDRPTLKSERPADQRNSYLMRWRMGLAGLYAESESASWASKLTTEEADSACRYALLEMNRLPAWLEAVAQVHPAVVDAMIGNELMDELKNAEAKHSMLLQDISHASPAVISFFLGRIRSWLKESLAKEDAAILDADKVGRAAKILIDHGDDQDIAYIQATGISKLQGAPEPSEIPFWMTILARLNPAVCIEEMERLAGSILPAQHSPVVDWFASLFGHGSGLDLSKFEVSPQLLLRLVRLANRHIRFEDDLHHEGVHSPGPRDHAQRARSMLGSTLLGIKGPDAWDIKMQFAGDPEVAHYRDRVRAVALEKLAEDWDAVVLSEADIVQLEREHDFSPTSRVEMAALLDTRLADIEDLLLQDASPRELWATIRIERLLRRALAAELQKMARGAYSVNQEAVTGDENESDIRLASTAAHLEAVVELKIGENGYSYSDLRDALHTQLVGKYMAPEHRRVGCLLISVATDRYWKNPDTGDRMELEKVIARLDAEAKALAASLGYGAFVAVRGLDLRARKPGVTSS</sequence>
<feature type="region of interest" description="Disordered" evidence="1">
    <location>
        <begin position="15"/>
        <end position="41"/>
    </location>
</feature>
<keyword evidence="3" id="KW-1185">Reference proteome</keyword>
<evidence type="ECO:0000313" key="3">
    <source>
        <dbReference type="Proteomes" id="UP000781710"/>
    </source>
</evidence>